<dbReference type="InterPro" id="IPR000163">
    <property type="entry name" value="Prohibitin"/>
</dbReference>
<dbReference type="CDD" id="cd03401">
    <property type="entry name" value="SPFH_prohibitin"/>
    <property type="match status" value="1"/>
</dbReference>
<dbReference type="FunFam" id="3.30.479.30:FF:000001">
    <property type="entry name" value="Prohibitin 2"/>
    <property type="match status" value="1"/>
</dbReference>
<reference evidence="10 11" key="1">
    <citation type="submission" date="2017-04" db="EMBL/GenBank/DDBJ databases">
        <title>Draft genome sequence of Marssonina coronaria NL1: causal agent of apple blotch.</title>
        <authorList>
            <person name="Cheng Q."/>
        </authorList>
    </citation>
    <scope>NUCLEOTIDE SEQUENCE [LARGE SCALE GENOMIC DNA]</scope>
    <source>
        <strain evidence="10 11">NL1</strain>
    </source>
</reference>
<keyword evidence="11" id="KW-1185">Reference proteome</keyword>
<evidence type="ECO:0000313" key="11">
    <source>
        <dbReference type="Proteomes" id="UP000242519"/>
    </source>
</evidence>
<evidence type="ECO:0000256" key="7">
    <source>
        <dbReference type="ARBA" id="ARBA00066275"/>
    </source>
</evidence>
<dbReference type="InParanoid" id="A0A218YZ97"/>
<dbReference type="Gene3D" id="3.30.479.30">
    <property type="entry name" value="Band 7 domain"/>
    <property type="match status" value="1"/>
</dbReference>
<dbReference type="GO" id="GO:0000423">
    <property type="term" value="P:mitophagy"/>
    <property type="evidence" value="ECO:0007669"/>
    <property type="project" value="UniProtKB-ARBA"/>
</dbReference>
<dbReference type="Proteomes" id="UP000242519">
    <property type="component" value="Unassembled WGS sequence"/>
</dbReference>
<dbReference type="Pfam" id="PF01145">
    <property type="entry name" value="Band_7"/>
    <property type="match status" value="1"/>
</dbReference>
<evidence type="ECO:0000313" key="10">
    <source>
        <dbReference type="EMBL" id="OWP00673.1"/>
    </source>
</evidence>
<evidence type="ECO:0000256" key="6">
    <source>
        <dbReference type="ARBA" id="ARBA00053189"/>
    </source>
</evidence>
<comment type="subunit">
    <text evidence="7">The mitochondrial prohibitin complex consists of two subunits (PHB1 and PHB2). The subunits assemble into a membrane-associated ring-shaped supercomplex of approximately 1 mDa. Interacts with ATG24/SNX4; the interaction is direct and plays a role in mitophagy.</text>
</comment>
<keyword evidence="4" id="KW-0496">Mitochondrion</keyword>
<dbReference type="InterPro" id="IPR001107">
    <property type="entry name" value="Band_7"/>
</dbReference>
<protein>
    <recommendedName>
        <fullName evidence="8">Prohibitin</fullName>
    </recommendedName>
</protein>
<dbReference type="SMART" id="SM00244">
    <property type="entry name" value="PHB"/>
    <property type="match status" value="1"/>
</dbReference>
<feature type="domain" description="Band 7" evidence="9">
    <location>
        <begin position="50"/>
        <end position="211"/>
    </location>
</feature>
<dbReference type="FunCoup" id="A0A218YZ97">
    <property type="interactions" value="846"/>
</dbReference>
<dbReference type="PANTHER" id="PTHR23222">
    <property type="entry name" value="PROHIBITIN"/>
    <property type="match status" value="1"/>
</dbReference>
<dbReference type="AlphaFoldDB" id="A0A218YZ97"/>
<dbReference type="STRING" id="503106.A0A218YZ97"/>
<sequence>MSNSPQDVLKRLQHMANQAGKGGGPSPKGMAGGVGSLILLGGALMVGNNALFNVDGGHRAIKYTRLSGVSKEIYSEGTHFKIPWFETPIDYDVRAKPRNVASLTGTKDLQMVNITCRVLSRPRVDALPQIYRTLGTDYDERVLPSIVNEVLKSVVAQFNASQLITQRENVARLVRENLSKRAARFDIMLDDVSLTHLAFSPEFTAAVEAKQVAQQEAQRAAFVVDKARQEKQAMVVRAQGEARSAELIGDAIKKSRSYVDLKRIENARAIAQILQDAGGRNKVYLDSEGLGLNVTEGYEDKGKK</sequence>
<dbReference type="InterPro" id="IPR036013">
    <property type="entry name" value="Band_7/SPFH_dom_sf"/>
</dbReference>
<organism evidence="10 11">
    <name type="scientific">Diplocarpon coronariae</name>
    <dbReference type="NCBI Taxonomy" id="2795749"/>
    <lineage>
        <taxon>Eukaryota</taxon>
        <taxon>Fungi</taxon>
        <taxon>Dikarya</taxon>
        <taxon>Ascomycota</taxon>
        <taxon>Pezizomycotina</taxon>
        <taxon>Leotiomycetes</taxon>
        <taxon>Helotiales</taxon>
        <taxon>Drepanopezizaceae</taxon>
        <taxon>Diplocarpon</taxon>
    </lineage>
</organism>
<evidence type="ECO:0000256" key="3">
    <source>
        <dbReference type="ARBA" id="ARBA00022792"/>
    </source>
</evidence>
<dbReference type="SUPFAM" id="SSF117892">
    <property type="entry name" value="Band 7/SPFH domain"/>
    <property type="match status" value="1"/>
</dbReference>
<evidence type="ECO:0000256" key="1">
    <source>
        <dbReference type="ARBA" id="ARBA00004273"/>
    </source>
</evidence>
<evidence type="ECO:0000256" key="2">
    <source>
        <dbReference type="ARBA" id="ARBA00009658"/>
    </source>
</evidence>
<dbReference type="OrthoDB" id="275637at2759"/>
<comment type="similarity">
    <text evidence="2 8">Belongs to the prohibitin family.</text>
</comment>
<evidence type="ECO:0000256" key="5">
    <source>
        <dbReference type="ARBA" id="ARBA00023136"/>
    </source>
</evidence>
<keyword evidence="5" id="KW-0472">Membrane</keyword>
<comment type="caution">
    <text evidence="10">The sequence shown here is derived from an EMBL/GenBank/DDBJ whole genome shotgun (WGS) entry which is preliminary data.</text>
</comment>
<keyword evidence="3 8" id="KW-0999">Mitochondrion inner membrane</keyword>
<dbReference type="PRINTS" id="PR00679">
    <property type="entry name" value="PROHIBITIN"/>
</dbReference>
<comment type="subcellular location">
    <subcellularLocation>
        <location evidence="1 8">Mitochondrion inner membrane</location>
    </subcellularLocation>
</comment>
<proteinExistence type="inferred from homology"/>
<accession>A0A218YZ97</accession>
<gene>
    <name evidence="10" type="ORF">B2J93_540</name>
</gene>
<dbReference type="GO" id="GO:0007005">
    <property type="term" value="P:mitochondrion organization"/>
    <property type="evidence" value="ECO:0007669"/>
    <property type="project" value="TreeGrafter"/>
</dbReference>
<evidence type="ECO:0000259" key="9">
    <source>
        <dbReference type="SMART" id="SM00244"/>
    </source>
</evidence>
<name>A0A218YZ97_9HELO</name>
<dbReference type="GO" id="GO:0035632">
    <property type="term" value="C:mitochondrial prohibitin complex"/>
    <property type="evidence" value="ECO:0007669"/>
    <property type="project" value="UniProtKB-ARBA"/>
</dbReference>
<comment type="function">
    <text evidence="6">Prohibitin probably acts as a holdase/unfoldase for the stabilization of newly synthesized mitochondrial proteins. Involved in mitophagy. Required for the switch to necrotrophic growth.</text>
</comment>
<dbReference type="PANTHER" id="PTHR23222:SF1">
    <property type="entry name" value="PROHIBITIN-2"/>
    <property type="match status" value="1"/>
</dbReference>
<evidence type="ECO:0000256" key="8">
    <source>
        <dbReference type="RuleBase" id="RU366048"/>
    </source>
</evidence>
<evidence type="ECO:0000256" key="4">
    <source>
        <dbReference type="ARBA" id="ARBA00023128"/>
    </source>
</evidence>
<dbReference type="EMBL" id="MZNU01000314">
    <property type="protein sequence ID" value="OWP00673.1"/>
    <property type="molecule type" value="Genomic_DNA"/>
</dbReference>